<proteinExistence type="predicted"/>
<dbReference type="EMBL" id="JAFMYV010000012">
    <property type="protein sequence ID" value="MBO0939166.1"/>
    <property type="molecule type" value="Genomic_DNA"/>
</dbReference>
<dbReference type="Gene3D" id="3.90.550.10">
    <property type="entry name" value="Spore Coat Polysaccharide Biosynthesis Protein SpsA, Chain A"/>
    <property type="match status" value="1"/>
</dbReference>
<organism evidence="2 3">
    <name type="scientific">Fibrella rubiginis</name>
    <dbReference type="NCBI Taxonomy" id="2817060"/>
    <lineage>
        <taxon>Bacteria</taxon>
        <taxon>Pseudomonadati</taxon>
        <taxon>Bacteroidota</taxon>
        <taxon>Cytophagia</taxon>
        <taxon>Cytophagales</taxon>
        <taxon>Spirosomataceae</taxon>
        <taxon>Fibrella</taxon>
    </lineage>
</organism>
<dbReference type="RefSeq" id="WP_207366696.1">
    <property type="nucleotide sequence ID" value="NZ_JAFMYV010000012.1"/>
</dbReference>
<keyword evidence="3" id="KW-1185">Reference proteome</keyword>
<dbReference type="CDD" id="cd02440">
    <property type="entry name" value="AdoMet_MTases"/>
    <property type="match status" value="1"/>
</dbReference>
<dbReference type="SUPFAM" id="SSF53448">
    <property type="entry name" value="Nucleotide-diphospho-sugar transferases"/>
    <property type="match status" value="1"/>
</dbReference>
<gene>
    <name evidence="2" type="ORF">J2I47_21605</name>
</gene>
<dbReference type="AlphaFoldDB" id="A0A939GIY1"/>
<dbReference type="Pfam" id="PF13489">
    <property type="entry name" value="Methyltransf_23"/>
    <property type="match status" value="1"/>
</dbReference>
<reference evidence="2" key="1">
    <citation type="submission" date="2021-03" db="EMBL/GenBank/DDBJ databases">
        <title>Fibrella sp. HMF5335 genome sequencing and assembly.</title>
        <authorList>
            <person name="Kang H."/>
            <person name="Kim H."/>
            <person name="Bae S."/>
            <person name="Joh K."/>
        </authorList>
    </citation>
    <scope>NUCLEOTIDE SEQUENCE</scope>
    <source>
        <strain evidence="2">HMF5335</strain>
    </source>
</reference>
<protein>
    <submittedName>
        <fullName evidence="2">Glycosyltransferase</fullName>
    </submittedName>
</protein>
<dbReference type="InterPro" id="IPR029044">
    <property type="entry name" value="Nucleotide-diphossugar_trans"/>
</dbReference>
<dbReference type="Pfam" id="PF00535">
    <property type="entry name" value="Glycos_transf_2"/>
    <property type="match status" value="1"/>
</dbReference>
<evidence type="ECO:0000259" key="1">
    <source>
        <dbReference type="Pfam" id="PF00535"/>
    </source>
</evidence>
<dbReference type="PANTHER" id="PTHR10859">
    <property type="entry name" value="GLYCOSYL TRANSFERASE"/>
    <property type="match status" value="1"/>
</dbReference>
<accession>A0A939GIY1</accession>
<feature type="domain" description="Glycosyltransferase 2-like" evidence="1">
    <location>
        <begin position="236"/>
        <end position="367"/>
    </location>
</feature>
<dbReference type="CDD" id="cd04179">
    <property type="entry name" value="DPM_DPG-synthase_like"/>
    <property type="match status" value="1"/>
</dbReference>
<dbReference type="GO" id="GO:0006487">
    <property type="term" value="P:protein N-linked glycosylation"/>
    <property type="evidence" value="ECO:0007669"/>
    <property type="project" value="TreeGrafter"/>
</dbReference>
<dbReference type="SUPFAM" id="SSF53335">
    <property type="entry name" value="S-adenosyl-L-methionine-dependent methyltransferases"/>
    <property type="match status" value="1"/>
</dbReference>
<dbReference type="Proteomes" id="UP000664034">
    <property type="component" value="Unassembled WGS sequence"/>
</dbReference>
<dbReference type="PANTHER" id="PTHR10859:SF91">
    <property type="entry name" value="DOLICHYL-PHOSPHATE BETA-GLUCOSYLTRANSFERASE"/>
    <property type="match status" value="1"/>
</dbReference>
<comment type="caution">
    <text evidence="2">The sequence shown here is derived from an EMBL/GenBank/DDBJ whole genome shotgun (WGS) entry which is preliminary data.</text>
</comment>
<dbReference type="Gene3D" id="3.40.50.150">
    <property type="entry name" value="Vaccinia Virus protein VP39"/>
    <property type="match status" value="1"/>
</dbReference>
<sequence>MIALTDSQVSAQAGQERQRWINRNNYYYKSLTRFLQYNVPAGKSVLEVGCGTGYMLNALQPSRGMGIDIRADLIEFARTTYPDLIFKQQDANQPDFDGETFDYIILSDTIGYLDDVQQVLVQLHAACHADTRLIITYQNALWWPVLEVAESIGLKMPEKRQNWLDKGDIANLLTISDFDTVRTGKRMLMPRYIPLFSGFMNRYVANLPLFNRLGLFTFVVARSLRHAVPATVPSVTVVVPARNEAGNIDDIVRRTPQMGSHTQLIFVEGNSTDNTWAEVQRVCATYTDTLELSCMQQPGKGKGDAVRKGYSHATGDILMILDADMTVPPEDLPKFYEAIASGRGEYINGSRLVYPMEDQAMRTLNIMGNKFFSMAFSWLLSQQIKDTLCGTKVMTQANYKRLAAGRGYFGEFDPFGDFDLIFGSAKLNLKFVEIPIRYRARTYGETNISRFKHGWLLLKMTFFALNKIKFV</sequence>
<name>A0A939GIY1_9BACT</name>
<dbReference type="InterPro" id="IPR029063">
    <property type="entry name" value="SAM-dependent_MTases_sf"/>
</dbReference>
<dbReference type="InterPro" id="IPR001173">
    <property type="entry name" value="Glyco_trans_2-like"/>
</dbReference>
<evidence type="ECO:0000313" key="2">
    <source>
        <dbReference type="EMBL" id="MBO0939166.1"/>
    </source>
</evidence>
<evidence type="ECO:0000313" key="3">
    <source>
        <dbReference type="Proteomes" id="UP000664034"/>
    </source>
</evidence>